<evidence type="ECO:0000256" key="2">
    <source>
        <dbReference type="ARBA" id="ARBA00008954"/>
    </source>
</evidence>
<dbReference type="Proteomes" id="UP001214043">
    <property type="component" value="Chromosome"/>
</dbReference>
<gene>
    <name evidence="7" type="ORF">PUV54_08900</name>
</gene>
<evidence type="ECO:0000313" key="8">
    <source>
        <dbReference type="Proteomes" id="UP001214043"/>
    </source>
</evidence>
<proteinExistence type="inferred from homology"/>
<accession>A0AAE9ZH38</accession>
<dbReference type="PIRSF" id="PIRSF000521">
    <property type="entry name" value="Transaminase_4ab_Lys_Orn"/>
    <property type="match status" value="1"/>
</dbReference>
<dbReference type="InterPro" id="IPR049704">
    <property type="entry name" value="Aminotrans_3_PPA_site"/>
</dbReference>
<evidence type="ECO:0000256" key="5">
    <source>
        <dbReference type="ARBA" id="ARBA00022898"/>
    </source>
</evidence>
<dbReference type="Gene3D" id="3.40.640.10">
    <property type="entry name" value="Type I PLP-dependent aspartate aminotransferase-like (Major domain)"/>
    <property type="match status" value="1"/>
</dbReference>
<dbReference type="RefSeq" id="WP_274491864.1">
    <property type="nucleotide sequence ID" value="NZ_CP118166.1"/>
</dbReference>
<keyword evidence="3 7" id="KW-0032">Aminotransferase</keyword>
<sequence>MHTNQSLSSYWMPFSSNQDFKAHPRLLTKAEGHYYQSEDGRKIYDSFSGLWTSGLGHCHPKIVEAVQAQVAELDYAMAFQMGHPKAFDLANRISSMAPDGFEYTFFCNSGSEAADSALKIALAYHHANGDATRTRFVGRERGYHGTNFGGISVGGMVANRKVFSPCLLPGVDHLPHTLNLSENAFSKGLPKSGAHLADELERICALHDPSNIAAVIIEPAPGSTGVLPPPQGYLKRLRDICDRHGILLIFDEVINAFGRIGASFAAERFDVTPDIITTAKGITNGVIPMGAVIVTDRIYNSIVQGPPHLVEFFHGYTYSGHPVAAAAALATLDVYEDEGSFDQARSLEGVFEEAIHSVANHPNVIDVRNVGLMGAIELAPHTDGQGIHGLEAHKRCYWDEDLVIRNGGDILQFAPFLNSKPDDIYRTFEKVKRVLESLG</sequence>
<dbReference type="InterPro" id="IPR005814">
    <property type="entry name" value="Aminotrans_3"/>
</dbReference>
<keyword evidence="8" id="KW-1185">Reference proteome</keyword>
<evidence type="ECO:0000256" key="6">
    <source>
        <dbReference type="RuleBase" id="RU003560"/>
    </source>
</evidence>
<comment type="similarity">
    <text evidence="2 6">Belongs to the class-III pyridoxal-phosphate-dependent aminotransferase family.</text>
</comment>
<organism evidence="7 8">
    <name type="scientific">Hyphococcus flavus</name>
    <dbReference type="NCBI Taxonomy" id="1866326"/>
    <lineage>
        <taxon>Bacteria</taxon>
        <taxon>Pseudomonadati</taxon>
        <taxon>Pseudomonadota</taxon>
        <taxon>Alphaproteobacteria</taxon>
        <taxon>Parvularculales</taxon>
        <taxon>Parvularculaceae</taxon>
        <taxon>Hyphococcus</taxon>
    </lineage>
</organism>
<dbReference type="KEGG" id="hfl:PUV54_08900"/>
<dbReference type="PANTHER" id="PTHR43094">
    <property type="entry name" value="AMINOTRANSFERASE"/>
    <property type="match status" value="1"/>
</dbReference>
<dbReference type="InterPro" id="IPR015424">
    <property type="entry name" value="PyrdxlP-dep_Trfase"/>
</dbReference>
<dbReference type="CDD" id="cd00610">
    <property type="entry name" value="OAT_like"/>
    <property type="match status" value="1"/>
</dbReference>
<dbReference type="EMBL" id="CP118166">
    <property type="protein sequence ID" value="WDI30075.1"/>
    <property type="molecule type" value="Genomic_DNA"/>
</dbReference>
<dbReference type="Gene3D" id="3.90.1150.10">
    <property type="entry name" value="Aspartate Aminotransferase, domain 1"/>
    <property type="match status" value="1"/>
</dbReference>
<evidence type="ECO:0000256" key="1">
    <source>
        <dbReference type="ARBA" id="ARBA00001933"/>
    </source>
</evidence>
<evidence type="ECO:0000256" key="4">
    <source>
        <dbReference type="ARBA" id="ARBA00022679"/>
    </source>
</evidence>
<dbReference type="InterPro" id="IPR015421">
    <property type="entry name" value="PyrdxlP-dep_Trfase_major"/>
</dbReference>
<reference evidence="7" key="1">
    <citation type="submission" date="2023-02" db="EMBL/GenBank/DDBJ databases">
        <title>Genome sequence of Hyphococcus flavus.</title>
        <authorList>
            <person name="Rong J.-C."/>
            <person name="Zhao Q."/>
            <person name="Yi M."/>
            <person name="Wu J.-Y."/>
        </authorList>
    </citation>
    <scope>NUCLEOTIDE SEQUENCE</scope>
    <source>
        <strain evidence="7">MCCC 1K03223</strain>
    </source>
</reference>
<name>A0AAE9ZH38_9PROT</name>
<protein>
    <submittedName>
        <fullName evidence="7">Aspartate aminotransferase family protein</fullName>
    </submittedName>
</protein>
<keyword evidence="4" id="KW-0808">Transferase</keyword>
<dbReference type="SUPFAM" id="SSF53383">
    <property type="entry name" value="PLP-dependent transferases"/>
    <property type="match status" value="1"/>
</dbReference>
<dbReference type="Pfam" id="PF00202">
    <property type="entry name" value="Aminotran_3"/>
    <property type="match status" value="1"/>
</dbReference>
<dbReference type="GO" id="GO:0008483">
    <property type="term" value="F:transaminase activity"/>
    <property type="evidence" value="ECO:0007669"/>
    <property type="project" value="UniProtKB-KW"/>
</dbReference>
<dbReference type="PROSITE" id="PS00600">
    <property type="entry name" value="AA_TRANSFER_CLASS_3"/>
    <property type="match status" value="1"/>
</dbReference>
<evidence type="ECO:0000313" key="7">
    <source>
        <dbReference type="EMBL" id="WDI30075.1"/>
    </source>
</evidence>
<comment type="cofactor">
    <cofactor evidence="1">
        <name>pyridoxal 5'-phosphate</name>
        <dbReference type="ChEBI" id="CHEBI:597326"/>
    </cofactor>
</comment>
<dbReference type="AlphaFoldDB" id="A0AAE9ZH38"/>
<keyword evidence="5 6" id="KW-0663">Pyridoxal phosphate</keyword>
<dbReference type="GO" id="GO:0030170">
    <property type="term" value="F:pyridoxal phosphate binding"/>
    <property type="evidence" value="ECO:0007669"/>
    <property type="project" value="InterPro"/>
</dbReference>
<dbReference type="InterPro" id="IPR015422">
    <property type="entry name" value="PyrdxlP-dep_Trfase_small"/>
</dbReference>
<dbReference type="FunFam" id="3.40.640.10:FF:000014">
    <property type="entry name" value="Adenosylmethionine-8-amino-7-oxononanoate aminotransferase, probable"/>
    <property type="match status" value="1"/>
</dbReference>
<evidence type="ECO:0000256" key="3">
    <source>
        <dbReference type="ARBA" id="ARBA00022576"/>
    </source>
</evidence>
<dbReference type="PANTHER" id="PTHR43094:SF1">
    <property type="entry name" value="AMINOTRANSFERASE CLASS-III"/>
    <property type="match status" value="1"/>
</dbReference>